<organism evidence="5 6">
    <name type="scientific">Sphingobacterium nematocida</name>
    <dbReference type="NCBI Taxonomy" id="1513896"/>
    <lineage>
        <taxon>Bacteria</taxon>
        <taxon>Pseudomonadati</taxon>
        <taxon>Bacteroidota</taxon>
        <taxon>Sphingobacteriia</taxon>
        <taxon>Sphingobacteriales</taxon>
        <taxon>Sphingobacteriaceae</taxon>
        <taxon>Sphingobacterium</taxon>
    </lineage>
</organism>
<dbReference type="AlphaFoldDB" id="A0A1T5EDY5"/>
<keyword evidence="6" id="KW-1185">Reference proteome</keyword>
<dbReference type="SUPFAM" id="SSF46785">
    <property type="entry name" value="Winged helix' DNA-binding domain"/>
    <property type="match status" value="1"/>
</dbReference>
<protein>
    <submittedName>
        <fullName evidence="5">Transcriptional regulator, HxlR family</fullName>
    </submittedName>
</protein>
<evidence type="ECO:0000256" key="3">
    <source>
        <dbReference type="ARBA" id="ARBA00023163"/>
    </source>
</evidence>
<dbReference type="InterPro" id="IPR036390">
    <property type="entry name" value="WH_DNA-bd_sf"/>
</dbReference>
<evidence type="ECO:0000313" key="5">
    <source>
        <dbReference type="EMBL" id="SKB82141.1"/>
    </source>
</evidence>
<dbReference type="PANTHER" id="PTHR33204:SF37">
    <property type="entry name" value="HTH-TYPE TRANSCRIPTIONAL REGULATOR YODB"/>
    <property type="match status" value="1"/>
</dbReference>
<evidence type="ECO:0000256" key="2">
    <source>
        <dbReference type="ARBA" id="ARBA00023125"/>
    </source>
</evidence>
<evidence type="ECO:0000259" key="4">
    <source>
        <dbReference type="PROSITE" id="PS51118"/>
    </source>
</evidence>
<gene>
    <name evidence="5" type="ORF">SAMN05660841_02502</name>
</gene>
<keyword evidence="2" id="KW-0238">DNA-binding</keyword>
<sequence length="114" mass="13055">MGKIAISNTTKEENKSQLCPFQEAMDLISGKWTMSIINTLMNGKMRFKELERNVTGINTRMLVKELKQLETKKIIKRKAFATIPPTVEYSLTKKGKNLKPVIIEIQAWAMKNPD</sequence>
<dbReference type="PROSITE" id="PS51118">
    <property type="entry name" value="HTH_HXLR"/>
    <property type="match status" value="1"/>
</dbReference>
<proteinExistence type="predicted"/>
<accession>A0A1T5EDY5</accession>
<evidence type="ECO:0000256" key="1">
    <source>
        <dbReference type="ARBA" id="ARBA00023015"/>
    </source>
</evidence>
<dbReference type="InterPro" id="IPR036388">
    <property type="entry name" value="WH-like_DNA-bd_sf"/>
</dbReference>
<feature type="domain" description="HTH hxlR-type" evidence="4">
    <location>
        <begin position="19"/>
        <end position="114"/>
    </location>
</feature>
<reference evidence="6" key="1">
    <citation type="submission" date="2017-02" db="EMBL/GenBank/DDBJ databases">
        <authorList>
            <person name="Varghese N."/>
            <person name="Submissions S."/>
        </authorList>
    </citation>
    <scope>NUCLEOTIDE SEQUENCE [LARGE SCALE GENOMIC DNA]</scope>
    <source>
        <strain evidence="6">DSM 24091</strain>
    </source>
</reference>
<dbReference type="Pfam" id="PF01638">
    <property type="entry name" value="HxlR"/>
    <property type="match status" value="1"/>
</dbReference>
<dbReference type="RefSeq" id="WP_079643415.1">
    <property type="nucleotide sequence ID" value="NZ_FUZF01000011.1"/>
</dbReference>
<dbReference type="PANTHER" id="PTHR33204">
    <property type="entry name" value="TRANSCRIPTIONAL REGULATOR, MARR FAMILY"/>
    <property type="match status" value="1"/>
</dbReference>
<keyword evidence="3" id="KW-0804">Transcription</keyword>
<dbReference type="InterPro" id="IPR002577">
    <property type="entry name" value="HTH_HxlR"/>
</dbReference>
<dbReference type="OrthoDB" id="9797599at2"/>
<dbReference type="Proteomes" id="UP000190150">
    <property type="component" value="Unassembled WGS sequence"/>
</dbReference>
<name>A0A1T5EDY5_9SPHI</name>
<dbReference type="STRING" id="1513896.SAMN05660841_02502"/>
<dbReference type="EMBL" id="FUZF01000011">
    <property type="protein sequence ID" value="SKB82141.1"/>
    <property type="molecule type" value="Genomic_DNA"/>
</dbReference>
<dbReference type="GO" id="GO:0003677">
    <property type="term" value="F:DNA binding"/>
    <property type="evidence" value="ECO:0007669"/>
    <property type="project" value="UniProtKB-KW"/>
</dbReference>
<evidence type="ECO:0000313" key="6">
    <source>
        <dbReference type="Proteomes" id="UP000190150"/>
    </source>
</evidence>
<dbReference type="Gene3D" id="1.10.10.10">
    <property type="entry name" value="Winged helix-like DNA-binding domain superfamily/Winged helix DNA-binding domain"/>
    <property type="match status" value="1"/>
</dbReference>
<keyword evidence="1" id="KW-0805">Transcription regulation</keyword>